<comment type="caution">
    <text evidence="2">The sequence shown here is derived from an EMBL/GenBank/DDBJ whole genome shotgun (WGS) entry which is preliminary data.</text>
</comment>
<dbReference type="AlphaFoldDB" id="A0A317G5J7"/>
<dbReference type="PROSITE" id="PS50075">
    <property type="entry name" value="CARRIER"/>
    <property type="match status" value="1"/>
</dbReference>
<evidence type="ECO:0000313" key="3">
    <source>
        <dbReference type="Proteomes" id="UP000245488"/>
    </source>
</evidence>
<dbReference type="InterPro" id="IPR009081">
    <property type="entry name" value="PP-bd_ACP"/>
</dbReference>
<dbReference type="InterPro" id="IPR036736">
    <property type="entry name" value="ACP-like_sf"/>
</dbReference>
<evidence type="ECO:0000259" key="1">
    <source>
        <dbReference type="PROSITE" id="PS50075"/>
    </source>
</evidence>
<dbReference type="RefSeq" id="WP_027203439.1">
    <property type="nucleotide sequence ID" value="NZ_CM009896.1"/>
</dbReference>
<accession>A0A317G5J7</accession>
<sequence>MDENFIEVLSGVKEDVDFENETALIDDGILDSFDILQIISALNDEYDISIPASEIIPDNFNSAESLWAMVERLQNED</sequence>
<reference evidence="2 3" key="1">
    <citation type="submission" date="2017-09" db="EMBL/GenBank/DDBJ databases">
        <title>High-quality draft genome sequence of Butyrivibrio fibrisolvens INBov1, isolated from cow rumen.</title>
        <authorList>
            <person name="Rodriguez Hernaez J."/>
            <person name="Rivarola M."/>
            <person name="Paniego N."/>
            <person name="Cravero S."/>
            <person name="Ceron Cucchi M."/>
            <person name="Martinez M.C."/>
        </authorList>
    </citation>
    <scope>NUCLEOTIDE SEQUENCE [LARGE SCALE GENOMIC DNA]</scope>
    <source>
        <strain evidence="2 3">INBov1</strain>
    </source>
</reference>
<gene>
    <name evidence="2" type="ORF">CPT75_02995</name>
</gene>
<dbReference type="Pfam" id="PF00550">
    <property type="entry name" value="PP-binding"/>
    <property type="match status" value="1"/>
</dbReference>
<organism evidence="2 3">
    <name type="scientific">Butyrivibrio fibrisolvens</name>
    <dbReference type="NCBI Taxonomy" id="831"/>
    <lineage>
        <taxon>Bacteria</taxon>
        <taxon>Bacillati</taxon>
        <taxon>Bacillota</taxon>
        <taxon>Clostridia</taxon>
        <taxon>Lachnospirales</taxon>
        <taxon>Lachnospiraceae</taxon>
        <taxon>Butyrivibrio</taxon>
    </lineage>
</organism>
<feature type="domain" description="Carrier" evidence="1">
    <location>
        <begin position="1"/>
        <end position="74"/>
    </location>
</feature>
<protein>
    <submittedName>
        <fullName evidence="2">Acyl carrier protein</fullName>
    </submittedName>
</protein>
<keyword evidence="3" id="KW-1185">Reference proteome</keyword>
<dbReference type="EMBL" id="NXNG01000001">
    <property type="protein sequence ID" value="PWT29288.1"/>
    <property type="molecule type" value="Genomic_DNA"/>
</dbReference>
<dbReference type="Gene3D" id="1.10.1200.10">
    <property type="entry name" value="ACP-like"/>
    <property type="match status" value="1"/>
</dbReference>
<proteinExistence type="predicted"/>
<dbReference type="Proteomes" id="UP000245488">
    <property type="component" value="Chromosome"/>
</dbReference>
<evidence type="ECO:0000313" key="2">
    <source>
        <dbReference type="EMBL" id="PWT29288.1"/>
    </source>
</evidence>
<dbReference type="SUPFAM" id="SSF47336">
    <property type="entry name" value="ACP-like"/>
    <property type="match status" value="1"/>
</dbReference>
<name>A0A317G5J7_BUTFI</name>